<sequence>PDRRRPHGHRHDRDPASGLPDQARQGDRPGRRPQRHRRRQPDHFRATRPRRGRGPGQRRPARSGLRHRGRRRRRRRRGRRQRPLAPPHRGADRGRRPALRPWAVRCGPPSRLSPDPVSGLSLAHPVSAPDLARPWPDLGPSGGGERPGVRGRPARRPGGRGRASRQGLRCAGPAAHRADRGGTGPHERLGRPRLDRRRRHPPTDQARLAHLLAQSGRFRRTDDPELVPACGRRARRHPVAPARASAAAEPDELRLFRRRLPARPDRDSGGRGAGPQPSPARHRPLLRLQRRDVRARRPRPGAGPAGARGRRAAGRPFRPGGPGRGRQRPSSRRNRRPRRPGRRPSCADGQRRPAVGRGPEVGLFPSLRGRGDRPRRRPVGRARAAGPDRDRRRRTRPDVQWAEGADQRRPVHRSGRLGDHGRAGRRPDRRHRRRRDRRWRGRAGSRRPRPARLRQGGPVRPAGRADPESDALRAPRRPGLPGRRAGDLPGAGERPAGPARGRQRGRLGLPAAVAGRGGRTGPADAGGGAEPVERLPHRRRFAGRGARPAVAPARRGGRLLHRRAGRGRRGALHRPLHGLCPGRRPVHALADGPGGLPDAGAGPGPALCADQPQSAPAGPPAQAGPVDGNAQARAGFPDVCHRAVAGLGLWPPDRRRAGPAVRRGPDAGAGAVALWSGAGCAGQGAGGRRRRSAGRDRGAGPGRAGGQGPRRFL</sequence>
<feature type="compositionally biased region" description="Basic residues" evidence="1">
    <location>
        <begin position="31"/>
        <end position="53"/>
    </location>
</feature>
<feature type="compositionally biased region" description="Low complexity" evidence="1">
    <location>
        <begin position="604"/>
        <end position="626"/>
    </location>
</feature>
<feature type="compositionally biased region" description="Basic residues" evidence="1">
    <location>
        <begin position="59"/>
        <end position="82"/>
    </location>
</feature>
<reference evidence="3" key="1">
    <citation type="submission" date="2017-02" db="UniProtKB">
        <authorList>
            <consortium name="WormBaseParasite"/>
        </authorList>
    </citation>
    <scope>IDENTIFICATION</scope>
</reference>
<feature type="compositionally biased region" description="Basic residues" evidence="1">
    <location>
        <begin position="152"/>
        <end position="163"/>
    </location>
</feature>
<protein>
    <submittedName>
        <fullName evidence="3">DNA-directed DNA polymerase</fullName>
    </submittedName>
</protein>
<feature type="compositionally biased region" description="Basic and acidic residues" evidence="1">
    <location>
        <begin position="176"/>
        <end position="193"/>
    </location>
</feature>
<accession>A0A0N4ZJE5</accession>
<feature type="compositionally biased region" description="Basic and acidic residues" evidence="1">
    <location>
        <begin position="463"/>
        <end position="473"/>
    </location>
</feature>
<feature type="compositionally biased region" description="Basic residues" evidence="1">
    <location>
        <begin position="427"/>
        <end position="452"/>
    </location>
</feature>
<name>A0A0N4ZJE5_PARTI</name>
<feature type="region of interest" description="Disordered" evidence="1">
    <location>
        <begin position="589"/>
        <end position="626"/>
    </location>
</feature>
<organism evidence="2 3">
    <name type="scientific">Parastrongyloides trichosuri</name>
    <name type="common">Possum-specific nematode worm</name>
    <dbReference type="NCBI Taxonomy" id="131310"/>
    <lineage>
        <taxon>Eukaryota</taxon>
        <taxon>Metazoa</taxon>
        <taxon>Ecdysozoa</taxon>
        <taxon>Nematoda</taxon>
        <taxon>Chromadorea</taxon>
        <taxon>Rhabditida</taxon>
        <taxon>Tylenchina</taxon>
        <taxon>Panagrolaimomorpha</taxon>
        <taxon>Strongyloidoidea</taxon>
        <taxon>Strongyloididae</taxon>
        <taxon>Parastrongyloides</taxon>
    </lineage>
</organism>
<feature type="compositionally biased region" description="Low complexity" evidence="1">
    <location>
        <begin position="477"/>
        <end position="514"/>
    </location>
</feature>
<dbReference type="AlphaFoldDB" id="A0A0N4ZJE5"/>
<evidence type="ECO:0000313" key="3">
    <source>
        <dbReference type="WBParaSite" id="PTRK_0000808000.1"/>
    </source>
</evidence>
<feature type="compositionally biased region" description="Basic residues" evidence="1">
    <location>
        <begin position="325"/>
        <end position="342"/>
    </location>
</feature>
<evidence type="ECO:0000256" key="1">
    <source>
        <dbReference type="SAM" id="MobiDB-lite"/>
    </source>
</evidence>
<feature type="compositionally biased region" description="Gly residues" evidence="1">
    <location>
        <begin position="515"/>
        <end position="529"/>
    </location>
</feature>
<feature type="compositionally biased region" description="Low complexity" evidence="1">
    <location>
        <begin position="239"/>
        <end position="248"/>
    </location>
</feature>
<dbReference type="WBParaSite" id="PTRK_0000808000.1">
    <property type="protein sequence ID" value="PTRK_0000808000.1"/>
    <property type="gene ID" value="PTRK_0000808000"/>
</dbReference>
<feature type="region of interest" description="Disordered" evidence="1">
    <location>
        <begin position="1"/>
        <end position="533"/>
    </location>
</feature>
<feature type="compositionally biased region" description="Basic and acidic residues" evidence="1">
    <location>
        <begin position="416"/>
        <end position="426"/>
    </location>
</feature>
<proteinExistence type="predicted"/>
<dbReference type="Proteomes" id="UP000038045">
    <property type="component" value="Unplaced"/>
</dbReference>
<evidence type="ECO:0000313" key="2">
    <source>
        <dbReference type="Proteomes" id="UP000038045"/>
    </source>
</evidence>
<feature type="compositionally biased region" description="Gly residues" evidence="1">
    <location>
        <begin position="592"/>
        <end position="603"/>
    </location>
</feature>
<feature type="region of interest" description="Disordered" evidence="1">
    <location>
        <begin position="677"/>
        <end position="713"/>
    </location>
</feature>
<feature type="compositionally biased region" description="Gly residues" evidence="1">
    <location>
        <begin position="699"/>
        <end position="713"/>
    </location>
</feature>
<feature type="compositionally biased region" description="Basic residues" evidence="1">
    <location>
        <begin position="1"/>
        <end position="10"/>
    </location>
</feature>
<keyword evidence="2" id="KW-1185">Reference proteome</keyword>